<evidence type="ECO:0000259" key="1">
    <source>
        <dbReference type="Pfam" id="PF01408"/>
    </source>
</evidence>
<feature type="domain" description="GFO/IDH/MocA-like oxidoreductase" evidence="2">
    <location>
        <begin position="129"/>
        <end position="241"/>
    </location>
</feature>
<feature type="domain" description="Gfo/Idh/MocA-like oxidoreductase N-terminal" evidence="1">
    <location>
        <begin position="2"/>
        <end position="117"/>
    </location>
</feature>
<evidence type="ECO:0000313" key="3">
    <source>
        <dbReference type="EMBL" id="SPJ26175.1"/>
    </source>
</evidence>
<dbReference type="InterPro" id="IPR051317">
    <property type="entry name" value="Gfo/Idh/MocA_oxidoreduct"/>
</dbReference>
<organism evidence="3 4">
    <name type="scientific">Palleronia abyssalis</name>
    <dbReference type="NCBI Taxonomy" id="1501240"/>
    <lineage>
        <taxon>Bacteria</taxon>
        <taxon>Pseudomonadati</taxon>
        <taxon>Pseudomonadota</taxon>
        <taxon>Alphaproteobacteria</taxon>
        <taxon>Rhodobacterales</taxon>
        <taxon>Roseobacteraceae</taxon>
        <taxon>Palleronia</taxon>
    </lineage>
</organism>
<dbReference type="Gene3D" id="3.40.50.720">
    <property type="entry name" value="NAD(P)-binding Rossmann-like Domain"/>
    <property type="match status" value="1"/>
</dbReference>
<name>A0A2R8C182_9RHOB</name>
<gene>
    <name evidence="3" type="primary">gfo_4</name>
    <name evidence="3" type="ORF">PAA8504_04031</name>
</gene>
<dbReference type="GO" id="GO:0000166">
    <property type="term" value="F:nucleotide binding"/>
    <property type="evidence" value="ECO:0007669"/>
    <property type="project" value="InterPro"/>
</dbReference>
<keyword evidence="4" id="KW-1185">Reference proteome</keyword>
<evidence type="ECO:0000313" key="4">
    <source>
        <dbReference type="Proteomes" id="UP000244912"/>
    </source>
</evidence>
<dbReference type="AlphaFoldDB" id="A0A2R8C182"/>
<dbReference type="SUPFAM" id="SSF55347">
    <property type="entry name" value="Glyceraldehyde-3-phosphate dehydrogenase-like, C-terminal domain"/>
    <property type="match status" value="1"/>
</dbReference>
<protein>
    <submittedName>
        <fullName evidence="3">Glucose--fructose oxidoreductase</fullName>
        <ecNumber evidence="3">1.1.99.28</ecNumber>
    </submittedName>
</protein>
<dbReference type="Proteomes" id="UP000244912">
    <property type="component" value="Unassembled WGS sequence"/>
</dbReference>
<dbReference type="GO" id="GO:0047061">
    <property type="term" value="F:glucose-fructose oxidoreductase activity"/>
    <property type="evidence" value="ECO:0007669"/>
    <property type="project" value="UniProtKB-EC"/>
</dbReference>
<dbReference type="InterPro" id="IPR036291">
    <property type="entry name" value="NAD(P)-bd_dom_sf"/>
</dbReference>
<dbReference type="RefSeq" id="WP_108895883.1">
    <property type="nucleotide sequence ID" value="NZ_ONZF01000015.1"/>
</dbReference>
<proteinExistence type="predicted"/>
<dbReference type="InterPro" id="IPR055170">
    <property type="entry name" value="GFO_IDH_MocA-like_dom"/>
</dbReference>
<accession>A0A2R8C182</accession>
<keyword evidence="3" id="KW-0560">Oxidoreductase</keyword>
<dbReference type="Gene3D" id="3.30.360.10">
    <property type="entry name" value="Dihydrodipicolinate Reductase, domain 2"/>
    <property type="match status" value="1"/>
</dbReference>
<dbReference type="OrthoDB" id="9792935at2"/>
<dbReference type="EMBL" id="ONZF01000015">
    <property type="protein sequence ID" value="SPJ26175.1"/>
    <property type="molecule type" value="Genomic_DNA"/>
</dbReference>
<dbReference type="Pfam" id="PF22725">
    <property type="entry name" value="GFO_IDH_MocA_C3"/>
    <property type="match status" value="1"/>
</dbReference>
<dbReference type="SUPFAM" id="SSF51735">
    <property type="entry name" value="NAD(P)-binding Rossmann-fold domains"/>
    <property type="match status" value="1"/>
</dbReference>
<dbReference type="InterPro" id="IPR000683">
    <property type="entry name" value="Gfo/Idh/MocA-like_OxRdtase_N"/>
</dbReference>
<reference evidence="3 4" key="1">
    <citation type="submission" date="2018-03" db="EMBL/GenBank/DDBJ databases">
        <authorList>
            <person name="Keele B.F."/>
        </authorList>
    </citation>
    <scope>NUCLEOTIDE SEQUENCE [LARGE SCALE GENOMIC DNA]</scope>
    <source>
        <strain evidence="3 4">CECT 8504</strain>
    </source>
</reference>
<dbReference type="Pfam" id="PF01408">
    <property type="entry name" value="GFO_IDH_MocA"/>
    <property type="match status" value="1"/>
</dbReference>
<dbReference type="PANTHER" id="PTHR43708:SF8">
    <property type="entry name" value="OXIDOREDUCTASE"/>
    <property type="match status" value="1"/>
</dbReference>
<evidence type="ECO:0000259" key="2">
    <source>
        <dbReference type="Pfam" id="PF22725"/>
    </source>
</evidence>
<dbReference type="PANTHER" id="PTHR43708">
    <property type="entry name" value="CONSERVED EXPRESSED OXIDOREDUCTASE (EUROFUNG)"/>
    <property type="match status" value="1"/>
</dbReference>
<sequence length="356" mass="37866">MIRVAIIGTGIGREHLAGYDTLPDRFTVTTLCDLDLDRARGVAGDRPIAVTDDLDAVLDDEAIDLIDVCLPPHLHVPTATRALQAGKHVVCEKPLALSLAECDALIGAAAIADRRVFPVFQYRYGIAMAQIRALKAANLAGRPFAASVETHWNRGPDYYANPWRGTWKGEAGGAVLSHAIHNHDLLCTIFGNATAISASTATRVNGIETEDCAAILIEHDTGALSTSSITLGAATDTTRMQFTFQGFTATSGSAPYAPVSTPWSFTARDPYTQADIDAVLADLDTPRAGFAGFFHAIADALEGDAGREVTLQDGRQSIELVTAAYHSARTGQRVSLPLTEAAPLYRSWLPDLAAAP</sequence>
<dbReference type="EC" id="1.1.99.28" evidence="3"/>